<feature type="region of interest" description="Disordered" evidence="4">
    <location>
        <begin position="205"/>
        <end position="225"/>
    </location>
</feature>
<dbReference type="OrthoDB" id="4869960at2759"/>
<dbReference type="GeneID" id="54483019"/>
<feature type="compositionally biased region" description="Polar residues" evidence="4">
    <location>
        <begin position="361"/>
        <end position="371"/>
    </location>
</feature>
<feature type="region of interest" description="Disordered" evidence="4">
    <location>
        <begin position="361"/>
        <end position="408"/>
    </location>
</feature>
<feature type="compositionally biased region" description="Basic and acidic residues" evidence="4">
    <location>
        <begin position="394"/>
        <end position="404"/>
    </location>
</feature>
<dbReference type="Gene3D" id="2.130.10.10">
    <property type="entry name" value="YVTN repeat-like/Quinoprotein amine dehydrogenase"/>
    <property type="match status" value="3"/>
</dbReference>
<accession>A0A6A6W2V4</accession>
<evidence type="ECO:0000256" key="4">
    <source>
        <dbReference type="SAM" id="MobiDB-lite"/>
    </source>
</evidence>
<reference evidence="5" key="1">
    <citation type="journal article" date="2020" name="Stud. Mycol.">
        <title>101 Dothideomycetes genomes: a test case for predicting lifestyles and emergence of pathogens.</title>
        <authorList>
            <person name="Haridas S."/>
            <person name="Albert R."/>
            <person name="Binder M."/>
            <person name="Bloem J."/>
            <person name="Labutti K."/>
            <person name="Salamov A."/>
            <person name="Andreopoulos B."/>
            <person name="Baker S."/>
            <person name="Barry K."/>
            <person name="Bills G."/>
            <person name="Bluhm B."/>
            <person name="Cannon C."/>
            <person name="Castanera R."/>
            <person name="Culley D."/>
            <person name="Daum C."/>
            <person name="Ezra D."/>
            <person name="Gonzalez J."/>
            <person name="Henrissat B."/>
            <person name="Kuo A."/>
            <person name="Liang C."/>
            <person name="Lipzen A."/>
            <person name="Lutzoni F."/>
            <person name="Magnuson J."/>
            <person name="Mondo S."/>
            <person name="Nolan M."/>
            <person name="Ohm R."/>
            <person name="Pangilinan J."/>
            <person name="Park H.-J."/>
            <person name="Ramirez L."/>
            <person name="Alfaro M."/>
            <person name="Sun H."/>
            <person name="Tritt A."/>
            <person name="Yoshinaga Y."/>
            <person name="Zwiers L.-H."/>
            <person name="Turgeon B."/>
            <person name="Goodwin S."/>
            <person name="Spatafora J."/>
            <person name="Crous P."/>
            <person name="Grigoriev I."/>
        </authorList>
    </citation>
    <scope>NUCLEOTIDE SEQUENCE</scope>
    <source>
        <strain evidence="5">CBS 121739</strain>
    </source>
</reference>
<feature type="repeat" description="WD" evidence="3">
    <location>
        <begin position="95"/>
        <end position="138"/>
    </location>
</feature>
<dbReference type="InterPro" id="IPR036322">
    <property type="entry name" value="WD40_repeat_dom_sf"/>
</dbReference>
<organism evidence="5 6">
    <name type="scientific">Pseudovirgaria hyperparasitica</name>
    <dbReference type="NCBI Taxonomy" id="470096"/>
    <lineage>
        <taxon>Eukaryota</taxon>
        <taxon>Fungi</taxon>
        <taxon>Dikarya</taxon>
        <taxon>Ascomycota</taxon>
        <taxon>Pezizomycotina</taxon>
        <taxon>Dothideomycetes</taxon>
        <taxon>Dothideomycetes incertae sedis</taxon>
        <taxon>Acrospermales</taxon>
        <taxon>Acrospermaceae</taxon>
        <taxon>Pseudovirgaria</taxon>
    </lineage>
</organism>
<evidence type="ECO:0000256" key="1">
    <source>
        <dbReference type="ARBA" id="ARBA00022574"/>
    </source>
</evidence>
<dbReference type="InterPro" id="IPR045151">
    <property type="entry name" value="DCAF8"/>
</dbReference>
<dbReference type="GO" id="GO:0045717">
    <property type="term" value="P:negative regulation of fatty acid biosynthetic process"/>
    <property type="evidence" value="ECO:0007669"/>
    <property type="project" value="TreeGrafter"/>
</dbReference>
<feature type="compositionally biased region" description="Acidic residues" evidence="4">
    <location>
        <begin position="826"/>
        <end position="841"/>
    </location>
</feature>
<dbReference type="AlphaFoldDB" id="A0A6A6W2V4"/>
<dbReference type="GO" id="GO:0080008">
    <property type="term" value="C:Cul4-RING E3 ubiquitin ligase complex"/>
    <property type="evidence" value="ECO:0007669"/>
    <property type="project" value="TreeGrafter"/>
</dbReference>
<feature type="repeat" description="WD" evidence="3">
    <location>
        <begin position="171"/>
        <end position="212"/>
    </location>
</feature>
<dbReference type="SMART" id="SM00320">
    <property type="entry name" value="WD40"/>
    <property type="match status" value="7"/>
</dbReference>
<evidence type="ECO:0000256" key="2">
    <source>
        <dbReference type="ARBA" id="ARBA00022737"/>
    </source>
</evidence>
<keyword evidence="6" id="KW-1185">Reference proteome</keyword>
<dbReference type="EMBL" id="ML996575">
    <property type="protein sequence ID" value="KAF2756344.1"/>
    <property type="molecule type" value="Genomic_DNA"/>
</dbReference>
<dbReference type="RefSeq" id="XP_033598795.1">
    <property type="nucleotide sequence ID" value="XM_033741965.1"/>
</dbReference>
<feature type="repeat" description="WD" evidence="3">
    <location>
        <begin position="46"/>
        <end position="76"/>
    </location>
</feature>
<dbReference type="SUPFAM" id="SSF50978">
    <property type="entry name" value="WD40 repeat-like"/>
    <property type="match status" value="1"/>
</dbReference>
<dbReference type="PROSITE" id="PS50294">
    <property type="entry name" value="WD_REPEATS_REGION"/>
    <property type="match status" value="1"/>
</dbReference>
<proteinExistence type="predicted"/>
<sequence>MTSVVFDRLLNRELGYSTGSKNRYSHVRGLYGDQKWVHDLDIVNELDGHQGCVNALSWSRSGRLLASGSDDQHVNIHTYLPDSSTSQFQFTTTIATGHHANIFSVKFMPHSNDRTIVSAAGDSEIRVFDIEYSGQTTSSDSASNFRSRAGANNIYNGVRYLSEGDSNAKVFRSHGDRVKRIVTESSPFFFLTCSEDGEVRQWDVRQPSSAYPAPSRRSSLSSRNAPPPLISYKKYGLDLNTISCSPSQPHYIALGGAHLHCFLHDRRMLGRDRAAERGDLLRNDLTSQHEEDALSEATRCVKKFAPHGKRTMRRSDSGHITACKISDSNPNELIVSWSGDHIYNFDINRTPDASEAIQYTTVEKGNSNRAKTYNDRKRKRTGLSQSAISNEGAARADSRPRTDSAEPAEQEMSLMVQYENGQSEEIPIESRRPQIASGEASLGESEKLSYRISKSTIDLRKQMFTLGQPKSSSAVDVTGHAAEFTSIIGLSASILPEMDDIMKSWRYPVDPSELEVVFQNRLRDDRGSARRFVQAAGITARILGGRLRMGGASDAMIDQYFTTITPVPNERTIPRHQQFGFDFMKAIYLWLDSGIGALAEGFCANKGRRGSTRFPIPDDEAAEEAIHEILIPYLLDLASDNSVLDVDASRFEVDENRITFTTEKAAVMAFARAIRIPFADLSSSADGPASVQDRRTALRFWAFKVGRGLLMNAAQGINFELVDRAFGGMGRGEAGIIAAEAAFAERFKRREGEEEEEDPRVHQATLRTRDRPRTEADSTSDAAPLGVDLSDSVQDDQSEDEDEQNSAVGHSEDDESMSGNDAASSSEDEEEEDDDDDDDVDEQDELANRIFWRSNFSRRVRKEKVEASVPCGTHTRIYKGHCNVKTVKDVNFYGLEDEYVVSGSDSGHLFIWDRKTSKLLNILEGDGEVVNVVQGHPYEPMIAVSGIDHTIKIFSPDARSRSDARNGIGVKAADSSDFSSINFSRRRRRDGRARASSSQRQDDDAAEEEGDIDSDDESRIAHGGLPSRKRIQDEYQITSENDRARDGGGGSDAFLTQSMLLQIARHLRQQQAEGNTNVDLPMMLAGGDGEDCHVSHPPSIIPLTQF</sequence>
<feature type="compositionally biased region" description="Low complexity" evidence="4">
    <location>
        <begin position="207"/>
        <end position="224"/>
    </location>
</feature>
<name>A0A6A6W2V4_9PEZI</name>
<evidence type="ECO:0000256" key="3">
    <source>
        <dbReference type="PROSITE-ProRule" id="PRU00221"/>
    </source>
</evidence>
<protein>
    <submittedName>
        <fullName evidence="5">WD40 repeat-like protein</fullName>
    </submittedName>
</protein>
<keyword evidence="2" id="KW-0677">Repeat</keyword>
<keyword evidence="1 3" id="KW-0853">WD repeat</keyword>
<dbReference type="PROSITE" id="PS50082">
    <property type="entry name" value="WD_REPEATS_2"/>
    <property type="match status" value="3"/>
</dbReference>
<dbReference type="PANTHER" id="PTHR15574">
    <property type="entry name" value="WD REPEAT DOMAIN-CONTAINING FAMILY"/>
    <property type="match status" value="1"/>
</dbReference>
<dbReference type="Pfam" id="PF00400">
    <property type="entry name" value="WD40"/>
    <property type="match status" value="4"/>
</dbReference>
<dbReference type="GO" id="GO:0005737">
    <property type="term" value="C:cytoplasm"/>
    <property type="evidence" value="ECO:0007669"/>
    <property type="project" value="TreeGrafter"/>
</dbReference>
<dbReference type="InterPro" id="IPR001680">
    <property type="entry name" value="WD40_rpt"/>
</dbReference>
<evidence type="ECO:0000313" key="5">
    <source>
        <dbReference type="EMBL" id="KAF2756344.1"/>
    </source>
</evidence>
<dbReference type="PANTHER" id="PTHR15574:SF40">
    <property type="entry name" value="WD AND TETRATRICOPEPTIDE REPEATS PROTEIN 1"/>
    <property type="match status" value="1"/>
</dbReference>
<feature type="region of interest" description="Disordered" evidence="4">
    <location>
        <begin position="984"/>
        <end position="1031"/>
    </location>
</feature>
<gene>
    <name evidence="5" type="ORF">EJ05DRAFT_441077</name>
</gene>
<feature type="compositionally biased region" description="Acidic residues" evidence="4">
    <location>
        <begin position="793"/>
        <end position="804"/>
    </location>
</feature>
<feature type="region of interest" description="Disordered" evidence="4">
    <location>
        <begin position="749"/>
        <end position="841"/>
    </location>
</feature>
<dbReference type="InterPro" id="IPR015943">
    <property type="entry name" value="WD40/YVTN_repeat-like_dom_sf"/>
</dbReference>
<dbReference type="Proteomes" id="UP000799437">
    <property type="component" value="Unassembled WGS sequence"/>
</dbReference>
<feature type="compositionally biased region" description="Acidic residues" evidence="4">
    <location>
        <begin position="1004"/>
        <end position="1016"/>
    </location>
</feature>
<feature type="compositionally biased region" description="Basic and acidic residues" evidence="4">
    <location>
        <begin position="767"/>
        <end position="776"/>
    </location>
</feature>
<evidence type="ECO:0000313" key="6">
    <source>
        <dbReference type="Proteomes" id="UP000799437"/>
    </source>
</evidence>